<dbReference type="RefSeq" id="WP_262683049.1">
    <property type="nucleotide sequence ID" value="NZ_JAOQIO010000007.1"/>
</dbReference>
<gene>
    <name evidence="1" type="ORF">OB236_05165</name>
</gene>
<sequence>MHKSVNQNIVYRPEQQLLSCGLGESIGMVAASLNGNEVTADYSSVTEQLKQQPRRTYR</sequence>
<dbReference type="Proteomes" id="UP001652445">
    <property type="component" value="Unassembled WGS sequence"/>
</dbReference>
<organism evidence="1 2">
    <name type="scientific">Paenibacillus baimaensis</name>
    <dbReference type="NCBI Taxonomy" id="2982185"/>
    <lineage>
        <taxon>Bacteria</taxon>
        <taxon>Bacillati</taxon>
        <taxon>Bacillota</taxon>
        <taxon>Bacilli</taxon>
        <taxon>Bacillales</taxon>
        <taxon>Paenibacillaceae</taxon>
        <taxon>Paenibacillus</taxon>
    </lineage>
</organism>
<evidence type="ECO:0000313" key="1">
    <source>
        <dbReference type="EMBL" id="MCU6791519.1"/>
    </source>
</evidence>
<protein>
    <submittedName>
        <fullName evidence="1">Uncharacterized protein</fullName>
    </submittedName>
</protein>
<dbReference type="EMBL" id="JAOQIO010000007">
    <property type="protein sequence ID" value="MCU6791519.1"/>
    <property type="molecule type" value="Genomic_DNA"/>
</dbReference>
<reference evidence="1 2" key="1">
    <citation type="submission" date="2022-09" db="EMBL/GenBank/DDBJ databases">
        <authorList>
            <person name="Han X.L."/>
            <person name="Wang Q."/>
            <person name="Lu T."/>
        </authorList>
    </citation>
    <scope>NUCLEOTIDE SEQUENCE [LARGE SCALE GENOMIC DNA]</scope>
    <source>
        <strain evidence="1 2">WQ 127069</strain>
    </source>
</reference>
<keyword evidence="2" id="KW-1185">Reference proteome</keyword>
<accession>A0ABT2UA51</accession>
<evidence type="ECO:0000313" key="2">
    <source>
        <dbReference type="Proteomes" id="UP001652445"/>
    </source>
</evidence>
<proteinExistence type="predicted"/>
<comment type="caution">
    <text evidence="1">The sequence shown here is derived from an EMBL/GenBank/DDBJ whole genome shotgun (WGS) entry which is preliminary data.</text>
</comment>
<name>A0ABT2UA51_9BACL</name>